<dbReference type="Proteomes" id="UP000423396">
    <property type="component" value="Chromosome"/>
</dbReference>
<evidence type="ECO:0000313" key="2">
    <source>
        <dbReference type="Proteomes" id="UP000423396"/>
    </source>
</evidence>
<proteinExistence type="predicted"/>
<dbReference type="GeneID" id="42798301"/>
<dbReference type="AlphaFoldDB" id="A0A650CN97"/>
<reference evidence="1 2" key="1">
    <citation type="submission" date="2019-10" db="EMBL/GenBank/DDBJ databases">
        <title>Genome Sequences from Six Type Strain Members of the Archaeal Family Sulfolobaceae: Acidianus ambivalens, Acidianus infernus, Metallosphaera prunae, Stygiolobus azoricus, Sulfolobus metallicus, and Sulfurisphaera ohwakuensis.</title>
        <authorList>
            <person name="Counts J.A."/>
            <person name="Kelly R.M."/>
        </authorList>
    </citation>
    <scope>NUCLEOTIDE SEQUENCE [LARGE SCALE GENOMIC DNA]</scope>
    <source>
        <strain evidence="1 2">FC6</strain>
    </source>
</reference>
<protein>
    <submittedName>
        <fullName evidence="1">Uncharacterized protein</fullName>
    </submittedName>
</protein>
<name>A0A650CN97_9CREN</name>
<accession>A0A650CN97</accession>
<dbReference type="KEGG" id="sazo:D1868_04470"/>
<gene>
    <name evidence="1" type="ORF">D1868_04470</name>
</gene>
<organism evidence="1 2">
    <name type="scientific">Stygiolobus azoricus</name>
    <dbReference type="NCBI Taxonomy" id="41675"/>
    <lineage>
        <taxon>Archaea</taxon>
        <taxon>Thermoproteota</taxon>
        <taxon>Thermoprotei</taxon>
        <taxon>Sulfolobales</taxon>
        <taxon>Sulfolobaceae</taxon>
        <taxon>Stygiolobus</taxon>
    </lineage>
</organism>
<dbReference type="RefSeq" id="WP_156005958.1">
    <property type="nucleotide sequence ID" value="NZ_CP045483.1"/>
</dbReference>
<keyword evidence="2" id="KW-1185">Reference proteome</keyword>
<sequence>MTLCQRCNKREANYIVGGRKLCEICARDEIVKRIRKEIHNSRMFNYKENVAILSPNNMDQIAELLTHIIGKACYTCNLKIDKVSLHLDYQDINEYIWRLIMEAKNLKDYSVKVLPFPSNFYLAYLLYSLTMKKYSYLNYVTSYKTLNDGTKIFIPLYSIPLSELSAFGLINEINFNDDIFNSIFSWVNTQLAENYELFHTFITSTSLFNYPKCKSCDAFIESGEYCALCKRTLASPSPPY</sequence>
<evidence type="ECO:0000313" key="1">
    <source>
        <dbReference type="EMBL" id="QGR19309.1"/>
    </source>
</evidence>
<dbReference type="OrthoDB" id="34451at2157"/>
<dbReference type="EMBL" id="CP045483">
    <property type="protein sequence ID" value="QGR19309.1"/>
    <property type="molecule type" value="Genomic_DNA"/>
</dbReference>